<sequence>MKRYIAGLACAATAVLGVPALASTAHAQAADPISALKKQLKSGYGVTYVDTIKTKRAGKSTVVGKRTGELQFDASGVIASDHTTQLRLDEDLFEFTTESAPGTGQDDGEKTEEERDLDRLFAGLAEPERIVRVKKKAYSQGGAFSRFLPADKPWLEYPKDTLGLTGSMGQPVNVAEPATLKALLARATVKRPTAYSGKITFGELYKVSPWFRAAREEASLDRQTDLVINWRLFLNADRLPVRLATSYAAFEGDLVSTVDTSYSGWGSKVTIDAPPADQISTLKEVEARFEADTPIPLLTVK</sequence>
<evidence type="ECO:0000313" key="2">
    <source>
        <dbReference type="EMBL" id="GAA4179077.1"/>
    </source>
</evidence>
<organism evidence="2 3">
    <name type="scientific">Streptosporangium oxazolinicum</name>
    <dbReference type="NCBI Taxonomy" id="909287"/>
    <lineage>
        <taxon>Bacteria</taxon>
        <taxon>Bacillati</taxon>
        <taxon>Actinomycetota</taxon>
        <taxon>Actinomycetes</taxon>
        <taxon>Streptosporangiales</taxon>
        <taxon>Streptosporangiaceae</taxon>
        <taxon>Streptosporangium</taxon>
    </lineage>
</organism>
<dbReference type="EMBL" id="BAABAQ010000001">
    <property type="protein sequence ID" value="GAA4179077.1"/>
    <property type="molecule type" value="Genomic_DNA"/>
</dbReference>
<evidence type="ECO:0000313" key="3">
    <source>
        <dbReference type="Proteomes" id="UP001501251"/>
    </source>
</evidence>
<evidence type="ECO:0000256" key="1">
    <source>
        <dbReference type="SAM" id="SignalP"/>
    </source>
</evidence>
<proteinExistence type="predicted"/>
<dbReference type="Proteomes" id="UP001501251">
    <property type="component" value="Unassembled WGS sequence"/>
</dbReference>
<feature type="chain" id="PRO_5045910615" evidence="1">
    <location>
        <begin position="30"/>
        <end position="301"/>
    </location>
</feature>
<protein>
    <submittedName>
        <fullName evidence="2">Uncharacterized protein</fullName>
    </submittedName>
</protein>
<dbReference type="RefSeq" id="WP_344913428.1">
    <property type="nucleotide sequence ID" value="NZ_BAABAQ010000001.1"/>
</dbReference>
<gene>
    <name evidence="2" type="ORF">GCM10022252_00030</name>
</gene>
<feature type="signal peptide" evidence="1">
    <location>
        <begin position="1"/>
        <end position="29"/>
    </location>
</feature>
<name>A0ABP8A6W3_9ACTN</name>
<comment type="caution">
    <text evidence="2">The sequence shown here is derived from an EMBL/GenBank/DDBJ whole genome shotgun (WGS) entry which is preliminary data.</text>
</comment>
<accession>A0ABP8A6W3</accession>
<keyword evidence="1" id="KW-0732">Signal</keyword>
<keyword evidence="3" id="KW-1185">Reference proteome</keyword>
<reference evidence="3" key="1">
    <citation type="journal article" date="2019" name="Int. J. Syst. Evol. Microbiol.">
        <title>The Global Catalogue of Microorganisms (GCM) 10K type strain sequencing project: providing services to taxonomists for standard genome sequencing and annotation.</title>
        <authorList>
            <consortium name="The Broad Institute Genomics Platform"/>
            <consortium name="The Broad Institute Genome Sequencing Center for Infectious Disease"/>
            <person name="Wu L."/>
            <person name="Ma J."/>
        </authorList>
    </citation>
    <scope>NUCLEOTIDE SEQUENCE [LARGE SCALE GENOMIC DNA]</scope>
    <source>
        <strain evidence="3">JCM 17388</strain>
    </source>
</reference>